<dbReference type="InterPro" id="IPR031162">
    <property type="entry name" value="CBP_P300_HAT"/>
</dbReference>
<dbReference type="GO" id="GO:0003713">
    <property type="term" value="F:transcription coactivator activity"/>
    <property type="evidence" value="ECO:0007669"/>
    <property type="project" value="TreeGrafter"/>
</dbReference>
<dbReference type="GO" id="GO:0031490">
    <property type="term" value="F:chromatin DNA binding"/>
    <property type="evidence" value="ECO:0007669"/>
    <property type="project" value="TreeGrafter"/>
</dbReference>
<dbReference type="OrthoDB" id="899at2759"/>
<keyword evidence="8" id="KW-0539">Nucleus</keyword>
<evidence type="ECO:0000259" key="12">
    <source>
        <dbReference type="PROSITE" id="PS50014"/>
    </source>
</evidence>
<dbReference type="GO" id="GO:0005667">
    <property type="term" value="C:transcription regulator complex"/>
    <property type="evidence" value="ECO:0007669"/>
    <property type="project" value="TreeGrafter"/>
</dbReference>
<dbReference type="Gene3D" id="1.20.920.10">
    <property type="entry name" value="Bromodomain-like"/>
    <property type="match status" value="2"/>
</dbReference>
<keyword evidence="7" id="KW-0804">Transcription</keyword>
<evidence type="ECO:0000256" key="1">
    <source>
        <dbReference type="ARBA" id="ARBA00004123"/>
    </source>
</evidence>
<dbReference type="GO" id="GO:0000123">
    <property type="term" value="C:histone acetyltransferase complex"/>
    <property type="evidence" value="ECO:0007669"/>
    <property type="project" value="TreeGrafter"/>
</dbReference>
<feature type="region of interest" description="Disordered" evidence="11">
    <location>
        <begin position="1005"/>
        <end position="1027"/>
    </location>
</feature>
<feature type="compositionally biased region" description="Polar residues" evidence="11">
    <location>
        <begin position="129"/>
        <end position="145"/>
    </location>
</feature>
<feature type="compositionally biased region" description="Polar residues" evidence="11">
    <location>
        <begin position="103"/>
        <end position="121"/>
    </location>
</feature>
<accession>A0A9W7GAN2</accession>
<dbReference type="InterPro" id="IPR013178">
    <property type="entry name" value="Histone_AcTrfase_Rtt109/CBP"/>
</dbReference>
<feature type="domain" description="Bromo" evidence="12">
    <location>
        <begin position="879"/>
        <end position="951"/>
    </location>
</feature>
<dbReference type="Proteomes" id="UP001165065">
    <property type="component" value="Unassembled WGS sequence"/>
</dbReference>
<keyword evidence="4" id="KW-0156">Chromatin regulator</keyword>
<comment type="subcellular location">
    <subcellularLocation>
        <location evidence="1">Nucleus</location>
    </subcellularLocation>
</comment>
<dbReference type="Pfam" id="PF00439">
    <property type="entry name" value="Bromodomain"/>
    <property type="match status" value="2"/>
</dbReference>
<dbReference type="PROSITE" id="PS50014">
    <property type="entry name" value="BROMODOMAIN_2"/>
    <property type="match status" value="2"/>
</dbReference>
<feature type="compositionally biased region" description="Low complexity" evidence="11">
    <location>
        <begin position="86"/>
        <end position="102"/>
    </location>
</feature>
<dbReference type="PROSITE" id="PS00633">
    <property type="entry name" value="BROMODOMAIN_1"/>
    <property type="match status" value="1"/>
</dbReference>
<keyword evidence="15" id="KW-1185">Reference proteome</keyword>
<evidence type="ECO:0000256" key="2">
    <source>
        <dbReference type="ARBA" id="ARBA00013184"/>
    </source>
</evidence>
<proteinExistence type="predicted"/>
<evidence type="ECO:0000256" key="7">
    <source>
        <dbReference type="ARBA" id="ARBA00023163"/>
    </source>
</evidence>
<feature type="compositionally biased region" description="Polar residues" evidence="11">
    <location>
        <begin position="66"/>
        <end position="78"/>
    </location>
</feature>
<evidence type="ECO:0000256" key="5">
    <source>
        <dbReference type="ARBA" id="ARBA00023015"/>
    </source>
</evidence>
<dbReference type="PANTHER" id="PTHR13808:SF1">
    <property type="entry name" value="HISTONE ACETYLTRANSFERASE"/>
    <property type="match status" value="1"/>
</dbReference>
<dbReference type="SUPFAM" id="SSF47370">
    <property type="entry name" value="Bromodomain"/>
    <property type="match status" value="2"/>
</dbReference>
<dbReference type="PRINTS" id="PR00503">
    <property type="entry name" value="BROMODOMAIN"/>
</dbReference>
<feature type="region of interest" description="Disordered" evidence="11">
    <location>
        <begin position="1118"/>
        <end position="1139"/>
    </location>
</feature>
<organism evidence="14 15">
    <name type="scientific">Triparma columacea</name>
    <dbReference type="NCBI Taxonomy" id="722753"/>
    <lineage>
        <taxon>Eukaryota</taxon>
        <taxon>Sar</taxon>
        <taxon>Stramenopiles</taxon>
        <taxon>Ochrophyta</taxon>
        <taxon>Bolidophyceae</taxon>
        <taxon>Parmales</taxon>
        <taxon>Triparmaceae</taxon>
        <taxon>Triparma</taxon>
    </lineage>
</organism>
<dbReference type="SMART" id="SM01250">
    <property type="entry name" value="KAT11"/>
    <property type="match status" value="1"/>
</dbReference>
<dbReference type="EMBL" id="BRYA01000084">
    <property type="protein sequence ID" value="GMI38297.1"/>
    <property type="molecule type" value="Genomic_DNA"/>
</dbReference>
<dbReference type="SUPFAM" id="SSF57850">
    <property type="entry name" value="RING/U-box"/>
    <property type="match status" value="1"/>
</dbReference>
<dbReference type="GO" id="GO:0005634">
    <property type="term" value="C:nucleus"/>
    <property type="evidence" value="ECO:0007669"/>
    <property type="project" value="UniProtKB-SubCell"/>
</dbReference>
<feature type="domain" description="CBP/p300-type HAT" evidence="13">
    <location>
        <begin position="612"/>
        <end position="1278"/>
    </location>
</feature>
<evidence type="ECO:0000256" key="8">
    <source>
        <dbReference type="ARBA" id="ARBA00023242"/>
    </source>
</evidence>
<comment type="caution">
    <text evidence="14">The sequence shown here is derived from an EMBL/GenBank/DDBJ whole genome shotgun (WGS) entry which is preliminary data.</text>
</comment>
<dbReference type="PANTHER" id="PTHR13808">
    <property type="entry name" value="CBP/P300-RELATED"/>
    <property type="match status" value="1"/>
</dbReference>
<dbReference type="GO" id="GO:0045944">
    <property type="term" value="P:positive regulation of transcription by RNA polymerase II"/>
    <property type="evidence" value="ECO:0007669"/>
    <property type="project" value="TreeGrafter"/>
</dbReference>
<evidence type="ECO:0000259" key="13">
    <source>
        <dbReference type="PROSITE" id="PS51727"/>
    </source>
</evidence>
<sequence>MSSSLLPSPPASPQNRRNKRRKTRITTPSSIICVNCRAVNAYDSSMTSLFCDSCGAILVRGGRLMSGSTDDNDPTTASLKEEKPHASSSTSLLSASQTPLASNRSSSGGLTITVPGSSSSKKSQDALHSPTTSLFLGPSQPSTPSVPDDLLPNGRNTGQANSLISSSFKEEAFIAHVMSLRLEPLLRQFRTLLQKLMNHSINKNMFNVPVDPILLRLPDYHAVIKQPMDLGTIKTRLSSFLYPPLMQRDKNAFRDEVMLTFENAKRYNPPHHLVHQAADGLLKEFLTDYKKLTDPKKPSRHKCPTCEGAICGLCGQGCLKYDLPMIVCSGVCGMRIRKGSFFYVTTDGSMCWCQKCYAGLHSVLPAAESNTRRRCEDVSDDESVSSVDPNASADGTQVWYKRDLLKRKFDDEVAEGWVKCKNCKGRFHKVCGLFNSRGVGATRKTGLPFLCPFCVYPGDVTQANLLPSAASTPTARGPPLPAPVVKVESSSGGISPKNLLKQGVNALLGNSPSSTALAQALPPPEPVNLTLPTTTTPRGNNIMQQLLTGPSVPPNLDKCENAWTLISGRETPICLPTAKKSPPTLPTTVSGAGPDGGAAKLTGTDGEPIQTDFTANSLPSTELSDFIQSKVRELVSLSSNIDGLAETITIREVSTTRQTTVPSDTIKNNFNNVPSKVEYVSRSVMVFQRIDNVDISIFSMYVQEYEEDCQPKRVYLAYLDSVEYFRPRKIRSSVYHEVVVSYFAFCKLRGFNQVHIWSCPPSRGNNFIFWGHPAAQKTPNRQRLQSWYQNMIHRCVETGVCYNVHSLCDEFESFGKLPSSELPPCPAILAGDYWLDEASRIWKQHEKRSQSNKGNVRKSNHIIEDKSIDLACMLQSKIMCQNIAVPFLTPVDAERLGILDYHAVIKHPMDLGTVHDNLMKHRYQKLCDAHKDIRLVFANAMLYNPPGHPIHLTAAKLQKMYDVELARLCEKWQHELLGGRRAEVGELLVDFSDVSLQRNVMSVEVQPKKRKNAGKSESAAPSRATTPVPDAVVGAVVEAQAAAAAERAGGGDGGGGGFMNDKLAAMAAAQLKNQEKILERQERETTDNNVKTLLGEGGGPTVVAQLMMGPDAVVNDPMKKGKKQGGQGDSKTKNGAPFLPLTVPNAVSLTTKSDKSRRSWLGVEVGKSLRKMRSEFFVVLLKPEDGLEDEEAIKVQKAKVAIWESYAGPKYKAYTGSSKGGKVKCYEDYGLTLRANPLVDLRHTFLELSQMRHLQFSTLRLAKYSSSILLYYLHRPFADSLAPSCDSCRGFIVKTRWHCAKDLGEINLCVSCYENVKKQNTKSVFTPFRITFNSGNRKERRGGGGGGSNKSG</sequence>
<evidence type="ECO:0000313" key="15">
    <source>
        <dbReference type="Proteomes" id="UP001165065"/>
    </source>
</evidence>
<name>A0A9W7GAN2_9STRA</name>
<dbReference type="SMART" id="SM00297">
    <property type="entry name" value="BROMO"/>
    <property type="match status" value="2"/>
</dbReference>
<dbReference type="PROSITE" id="PS51727">
    <property type="entry name" value="CBP_P300_HAT"/>
    <property type="match status" value="1"/>
</dbReference>
<evidence type="ECO:0000256" key="3">
    <source>
        <dbReference type="ARBA" id="ARBA00022679"/>
    </source>
</evidence>
<reference evidence="15" key="1">
    <citation type="journal article" date="2023" name="Commun. Biol.">
        <title>Genome analysis of Parmales, the sister group of diatoms, reveals the evolutionary specialization of diatoms from phago-mixotrophs to photoautotrophs.</title>
        <authorList>
            <person name="Ban H."/>
            <person name="Sato S."/>
            <person name="Yoshikawa S."/>
            <person name="Yamada K."/>
            <person name="Nakamura Y."/>
            <person name="Ichinomiya M."/>
            <person name="Sato N."/>
            <person name="Blanc-Mathieu R."/>
            <person name="Endo H."/>
            <person name="Kuwata A."/>
            <person name="Ogata H."/>
        </authorList>
    </citation>
    <scope>NUCLEOTIDE SEQUENCE [LARGE SCALE GENOMIC DNA]</scope>
</reference>
<feature type="region of interest" description="Disordered" evidence="11">
    <location>
        <begin position="574"/>
        <end position="594"/>
    </location>
</feature>
<evidence type="ECO:0000256" key="9">
    <source>
        <dbReference type="ARBA" id="ARBA00048017"/>
    </source>
</evidence>
<dbReference type="InterPro" id="IPR018359">
    <property type="entry name" value="Bromodomain_CS"/>
</dbReference>
<dbReference type="EC" id="2.3.1.48" evidence="2"/>
<keyword evidence="5" id="KW-0805">Transcription regulation</keyword>
<dbReference type="GO" id="GO:0004402">
    <property type="term" value="F:histone acetyltransferase activity"/>
    <property type="evidence" value="ECO:0007669"/>
    <property type="project" value="InterPro"/>
</dbReference>
<evidence type="ECO:0000256" key="11">
    <source>
        <dbReference type="SAM" id="MobiDB-lite"/>
    </source>
</evidence>
<keyword evidence="3" id="KW-0808">Transferase</keyword>
<feature type="region of interest" description="Disordered" evidence="11">
    <location>
        <begin position="64"/>
        <end position="158"/>
    </location>
</feature>
<comment type="catalytic activity">
    <reaction evidence="9">
        <text>L-lysyl-[protein] + acetyl-CoA = N(6)-acetyl-L-lysyl-[protein] + CoA + H(+)</text>
        <dbReference type="Rhea" id="RHEA:45948"/>
        <dbReference type="Rhea" id="RHEA-COMP:9752"/>
        <dbReference type="Rhea" id="RHEA-COMP:10731"/>
        <dbReference type="ChEBI" id="CHEBI:15378"/>
        <dbReference type="ChEBI" id="CHEBI:29969"/>
        <dbReference type="ChEBI" id="CHEBI:57287"/>
        <dbReference type="ChEBI" id="CHEBI:57288"/>
        <dbReference type="ChEBI" id="CHEBI:61930"/>
        <dbReference type="EC" id="2.3.1.48"/>
    </reaction>
</comment>
<gene>
    <name evidence="14" type="ORF">TrCOL_g2814</name>
</gene>
<dbReference type="Pfam" id="PF08214">
    <property type="entry name" value="HAT_KAT11"/>
    <property type="match status" value="1"/>
</dbReference>
<keyword evidence="6 10" id="KW-0103">Bromodomain</keyword>
<dbReference type="InterPro" id="IPR001487">
    <property type="entry name" value="Bromodomain"/>
</dbReference>
<evidence type="ECO:0000256" key="6">
    <source>
        <dbReference type="ARBA" id="ARBA00023117"/>
    </source>
</evidence>
<evidence type="ECO:0000313" key="14">
    <source>
        <dbReference type="EMBL" id="GMI38297.1"/>
    </source>
</evidence>
<feature type="region of interest" description="Disordered" evidence="11">
    <location>
        <begin position="1"/>
        <end position="24"/>
    </location>
</feature>
<evidence type="ECO:0000256" key="10">
    <source>
        <dbReference type="PROSITE-ProRule" id="PRU00035"/>
    </source>
</evidence>
<evidence type="ECO:0000256" key="4">
    <source>
        <dbReference type="ARBA" id="ARBA00022853"/>
    </source>
</evidence>
<feature type="domain" description="Bromo" evidence="12">
    <location>
        <begin position="198"/>
        <end position="275"/>
    </location>
</feature>
<dbReference type="InterPro" id="IPR036427">
    <property type="entry name" value="Bromodomain-like_sf"/>
</dbReference>
<protein>
    <recommendedName>
        <fullName evidence="2">histone acetyltransferase</fullName>
        <ecNumber evidence="2">2.3.1.48</ecNumber>
    </recommendedName>
</protein>